<dbReference type="SUPFAM" id="SSF55129">
    <property type="entry name" value="Ribosomal protein L30p/L7e"/>
    <property type="match status" value="1"/>
</dbReference>
<accession>A0A8C5FHW8</accession>
<dbReference type="InterPro" id="IPR036919">
    <property type="entry name" value="Ribo_uL30_ferredoxin-like_sf"/>
</dbReference>
<name>A0A8C5FHW8_GADMO</name>
<protein>
    <recommendedName>
        <fullName evidence="3">Large ribosomal subunit protein uL30-like ferredoxin-like fold domain-containing protein</fullName>
    </recommendedName>
</protein>
<sequence>MVSATVEPSDKQNKTNRDLLQNRPLRSCMTHGRVEDPSPDSTEVSFHTASVSSSSHLLLLLRIKGVSPKVRHVIQMFRLRKLFSGVFIKINKSSLAMLKVVEPYVAWGFPNLKSVRELILKRGQTKIKKRRVALTDNNLIEQHLGEHGIICLEDLIHEVYSVGKNFRKANNFLRPFSLSVARHAARDKGGVMKDLGAIGFRGAEVNKIVRQLN</sequence>
<dbReference type="PROSITE" id="PS00634">
    <property type="entry name" value="RIBOSOMAL_L30"/>
    <property type="match status" value="1"/>
</dbReference>
<dbReference type="PANTHER" id="PTHR11524:SF13">
    <property type="entry name" value="RIBOSOMAL PROTEIN UL30-LIKE"/>
    <property type="match status" value="1"/>
</dbReference>
<dbReference type="GO" id="GO:0003723">
    <property type="term" value="F:RNA binding"/>
    <property type="evidence" value="ECO:0007669"/>
    <property type="project" value="TreeGrafter"/>
</dbReference>
<comment type="similarity">
    <text evidence="1">Belongs to the universal ribosomal protein uL30 family.</text>
</comment>
<dbReference type="GeneTree" id="ENSGT00950000182878"/>
<dbReference type="GO" id="GO:0022625">
    <property type="term" value="C:cytosolic large ribosomal subunit"/>
    <property type="evidence" value="ECO:0007669"/>
    <property type="project" value="TreeGrafter"/>
</dbReference>
<dbReference type="InterPro" id="IPR035808">
    <property type="entry name" value="Ribosomal_uL30_euk_arc"/>
</dbReference>
<evidence type="ECO:0000259" key="3">
    <source>
        <dbReference type="Pfam" id="PF00327"/>
    </source>
</evidence>
<proteinExistence type="inferred from homology"/>
<dbReference type="Pfam" id="PF00327">
    <property type="entry name" value="Ribosomal_L30"/>
    <property type="match status" value="1"/>
</dbReference>
<feature type="compositionally biased region" description="Basic and acidic residues" evidence="2">
    <location>
        <begin position="8"/>
        <end position="17"/>
    </location>
</feature>
<dbReference type="GO" id="GO:0000463">
    <property type="term" value="P:maturation of LSU-rRNA from tricistronic rRNA transcript (SSU-rRNA, 5.8S rRNA, LSU-rRNA)"/>
    <property type="evidence" value="ECO:0007669"/>
    <property type="project" value="TreeGrafter"/>
</dbReference>
<dbReference type="Ensembl" id="ENSGMOT00000035889.1">
    <property type="protein sequence ID" value="ENSGMOP00000038084.1"/>
    <property type="gene ID" value="ENSGMOG00000003573.2"/>
</dbReference>
<reference evidence="4" key="2">
    <citation type="submission" date="2025-09" db="UniProtKB">
        <authorList>
            <consortium name="Ensembl"/>
        </authorList>
    </citation>
    <scope>IDENTIFICATION</scope>
</reference>
<feature type="region of interest" description="Disordered" evidence="2">
    <location>
        <begin position="1"/>
        <end position="45"/>
    </location>
</feature>
<keyword evidence="5" id="KW-1185">Reference proteome</keyword>
<dbReference type="InterPro" id="IPR039699">
    <property type="entry name" value="Ribosomal_uL30"/>
</dbReference>
<reference evidence="4" key="1">
    <citation type="submission" date="2025-08" db="UniProtKB">
        <authorList>
            <consortium name="Ensembl"/>
        </authorList>
    </citation>
    <scope>IDENTIFICATION</scope>
</reference>
<evidence type="ECO:0000256" key="2">
    <source>
        <dbReference type="SAM" id="MobiDB-lite"/>
    </source>
</evidence>
<dbReference type="InterPro" id="IPR016082">
    <property type="entry name" value="Ribosomal_uL30_ferredoxin-like"/>
</dbReference>
<dbReference type="PANTHER" id="PTHR11524">
    <property type="entry name" value="60S RIBOSOMAL PROTEIN L7"/>
    <property type="match status" value="1"/>
</dbReference>
<evidence type="ECO:0000313" key="5">
    <source>
        <dbReference type="Proteomes" id="UP000694546"/>
    </source>
</evidence>
<dbReference type="Proteomes" id="UP000694546">
    <property type="component" value="Chromosome 21"/>
</dbReference>
<organism evidence="4 5">
    <name type="scientific">Gadus morhua</name>
    <name type="common">Atlantic cod</name>
    <dbReference type="NCBI Taxonomy" id="8049"/>
    <lineage>
        <taxon>Eukaryota</taxon>
        <taxon>Metazoa</taxon>
        <taxon>Chordata</taxon>
        <taxon>Craniata</taxon>
        <taxon>Vertebrata</taxon>
        <taxon>Euteleostomi</taxon>
        <taxon>Actinopterygii</taxon>
        <taxon>Neopterygii</taxon>
        <taxon>Teleostei</taxon>
        <taxon>Neoteleostei</taxon>
        <taxon>Acanthomorphata</taxon>
        <taxon>Zeiogadaria</taxon>
        <taxon>Gadariae</taxon>
        <taxon>Gadiformes</taxon>
        <taxon>Gadoidei</taxon>
        <taxon>Gadidae</taxon>
        <taxon>Gadus</taxon>
    </lineage>
</organism>
<dbReference type="GO" id="GO:0003735">
    <property type="term" value="F:structural constituent of ribosome"/>
    <property type="evidence" value="ECO:0007669"/>
    <property type="project" value="TreeGrafter"/>
</dbReference>
<feature type="domain" description="Large ribosomal subunit protein uL30-like ferredoxin-like fold" evidence="3">
    <location>
        <begin position="63"/>
        <end position="105"/>
    </location>
</feature>
<dbReference type="AlphaFoldDB" id="A0A8C5FHW8"/>
<evidence type="ECO:0000256" key="1">
    <source>
        <dbReference type="ARBA" id="ARBA00007594"/>
    </source>
</evidence>
<dbReference type="CDD" id="cd01657">
    <property type="entry name" value="Ribosomal_L7_archeal_euk"/>
    <property type="match status" value="1"/>
</dbReference>
<dbReference type="InterPro" id="IPR018038">
    <property type="entry name" value="Ribosomal_uL30_CS"/>
</dbReference>
<evidence type="ECO:0000313" key="4">
    <source>
        <dbReference type="Ensembl" id="ENSGMOP00000038084.1"/>
    </source>
</evidence>
<dbReference type="Gene3D" id="3.30.1390.20">
    <property type="entry name" value="Ribosomal protein L30, ferredoxin-like fold domain"/>
    <property type="match status" value="1"/>
</dbReference>